<reference evidence="1 2" key="1">
    <citation type="submission" date="2020-02" db="EMBL/GenBank/DDBJ databases">
        <authorList>
            <person name="Ferguson B K."/>
        </authorList>
    </citation>
    <scope>NUCLEOTIDE SEQUENCE [LARGE SCALE GENOMIC DNA]</scope>
</reference>
<dbReference type="EMBL" id="CADCXU010007685">
    <property type="protein sequence ID" value="CAA9998917.1"/>
    <property type="molecule type" value="Genomic_DNA"/>
</dbReference>
<proteinExistence type="predicted"/>
<gene>
    <name evidence="1" type="ORF">NTEN_LOCUS5200</name>
</gene>
<feature type="non-terminal residue" evidence="1">
    <location>
        <position position="1"/>
    </location>
</feature>
<evidence type="ECO:0000313" key="1">
    <source>
        <dbReference type="EMBL" id="CAA9998917.1"/>
    </source>
</evidence>
<dbReference type="Proteomes" id="UP000479000">
    <property type="component" value="Unassembled WGS sequence"/>
</dbReference>
<evidence type="ECO:0000313" key="2">
    <source>
        <dbReference type="Proteomes" id="UP000479000"/>
    </source>
</evidence>
<sequence length="132" mass="15351">DRPLAWPSPQPVLSLRFMFSPDWQRDSLLSKSSHANEGEGAGRRIDSSRTFHARLLLRTHPGRLQTANRKTWASESAGGNCLFLPVVDEDAIMILHRIYFIFRFRFRYLRFGDHLFHGWRALASSLVKVHYL</sequence>
<protein>
    <submittedName>
        <fullName evidence="1">Uncharacterized protein</fullName>
    </submittedName>
</protein>
<accession>A0A6H5G8L2</accession>
<keyword evidence="2" id="KW-1185">Reference proteome</keyword>
<dbReference type="AlphaFoldDB" id="A0A6H5G8L2"/>
<organism evidence="1 2">
    <name type="scientific">Nesidiocoris tenuis</name>
    <dbReference type="NCBI Taxonomy" id="355587"/>
    <lineage>
        <taxon>Eukaryota</taxon>
        <taxon>Metazoa</taxon>
        <taxon>Ecdysozoa</taxon>
        <taxon>Arthropoda</taxon>
        <taxon>Hexapoda</taxon>
        <taxon>Insecta</taxon>
        <taxon>Pterygota</taxon>
        <taxon>Neoptera</taxon>
        <taxon>Paraneoptera</taxon>
        <taxon>Hemiptera</taxon>
        <taxon>Heteroptera</taxon>
        <taxon>Panheteroptera</taxon>
        <taxon>Cimicomorpha</taxon>
        <taxon>Miridae</taxon>
        <taxon>Dicyphina</taxon>
        <taxon>Nesidiocoris</taxon>
    </lineage>
</organism>
<name>A0A6H5G8L2_9HEMI</name>